<keyword evidence="1" id="KW-0175">Coiled coil</keyword>
<evidence type="ECO:0000256" key="1">
    <source>
        <dbReference type="SAM" id="Coils"/>
    </source>
</evidence>
<evidence type="ECO:0000256" key="2">
    <source>
        <dbReference type="SAM" id="Phobius"/>
    </source>
</evidence>
<evidence type="ECO:0000313" key="4">
    <source>
        <dbReference type="Proteomes" id="UP001138686"/>
    </source>
</evidence>
<accession>A0A9X1JZH8</accession>
<comment type="caution">
    <text evidence="3">The sequence shown here is derived from an EMBL/GenBank/DDBJ whole genome shotgun (WGS) entry which is preliminary data.</text>
</comment>
<proteinExistence type="predicted"/>
<organism evidence="3 4">
    <name type="scientific">Halomarinibacterium sedimenti</name>
    <dbReference type="NCBI Taxonomy" id="2857106"/>
    <lineage>
        <taxon>Bacteria</taxon>
        <taxon>Pseudomonadati</taxon>
        <taxon>Bacteroidota</taxon>
        <taxon>Flavobacteriia</taxon>
        <taxon>Flavobacteriales</taxon>
        <taxon>Flavobacteriaceae</taxon>
        <taxon>Halomarinibacterium</taxon>
    </lineage>
</organism>
<evidence type="ECO:0000313" key="3">
    <source>
        <dbReference type="EMBL" id="MBW2938507.1"/>
    </source>
</evidence>
<gene>
    <name evidence="3" type="ORF">KXJ69_10335</name>
</gene>
<dbReference type="InterPro" id="IPR045749">
    <property type="entry name" value="DUF6090"/>
</dbReference>
<dbReference type="RefSeq" id="WP_219053036.1">
    <property type="nucleotide sequence ID" value="NZ_JAHWDP010000004.1"/>
</dbReference>
<feature type="coiled-coil region" evidence="1">
    <location>
        <begin position="42"/>
        <end position="76"/>
    </location>
</feature>
<keyword evidence="2" id="KW-0472">Membrane</keyword>
<name>A0A9X1JZH8_9FLAO</name>
<dbReference type="EMBL" id="JAHWDP010000004">
    <property type="protein sequence ID" value="MBW2938507.1"/>
    <property type="molecule type" value="Genomic_DNA"/>
</dbReference>
<sequence length="242" mass="28778">MIKFFRKTRQNILNEGKTTKYVKYAIGEIFLVVIGILIALQINNWNETRKEQNLELALLQEMQENLKADILDMEDNIGFHERSNESANIILSAFKNKIPENDTLYKHFGNITLAPKFLVTMTAYNSINMEGMRLIKNDSLKNAIVSHYQRNYAYLLSWNDSEWDMLFNDQQDVFRKYFKEYNYVGEVIPENYEELSNNSYYRNYLNNRIGFNKTSIRYYKAFGIKNARSLIKLIEEELQHRN</sequence>
<protein>
    <submittedName>
        <fullName evidence="3">Uncharacterized protein</fullName>
    </submittedName>
</protein>
<reference evidence="3" key="1">
    <citation type="submission" date="2021-07" db="EMBL/GenBank/DDBJ databases">
        <title>Aureisphaera sp. CAU 1614 isolated from sea sediment.</title>
        <authorList>
            <person name="Kim W."/>
        </authorList>
    </citation>
    <scope>NUCLEOTIDE SEQUENCE</scope>
    <source>
        <strain evidence="3">CAU 1614</strain>
    </source>
</reference>
<dbReference type="Pfam" id="PF19578">
    <property type="entry name" value="DUF6090"/>
    <property type="match status" value="1"/>
</dbReference>
<feature type="transmembrane region" description="Helical" evidence="2">
    <location>
        <begin position="21"/>
        <end position="42"/>
    </location>
</feature>
<keyword evidence="4" id="KW-1185">Reference proteome</keyword>
<dbReference type="Proteomes" id="UP001138686">
    <property type="component" value="Unassembled WGS sequence"/>
</dbReference>
<dbReference type="AlphaFoldDB" id="A0A9X1JZH8"/>
<keyword evidence="2" id="KW-1133">Transmembrane helix</keyword>
<keyword evidence="2" id="KW-0812">Transmembrane</keyword>